<keyword evidence="4 9" id="KW-0812">Transmembrane</keyword>
<dbReference type="InterPro" id="IPR002524">
    <property type="entry name" value="Cation_efflux"/>
</dbReference>
<dbReference type="AlphaFoldDB" id="A0A9Q5HTE2"/>
<feature type="transmembrane region" description="Helical" evidence="9">
    <location>
        <begin position="362"/>
        <end position="385"/>
    </location>
</feature>
<dbReference type="Pfam" id="PF01545">
    <property type="entry name" value="Cation_efflux"/>
    <property type="match status" value="1"/>
</dbReference>
<dbReference type="OrthoDB" id="9944568at2759"/>
<dbReference type="NCBIfam" id="TIGR01297">
    <property type="entry name" value="CDF"/>
    <property type="match status" value="1"/>
</dbReference>
<dbReference type="GO" id="GO:0016020">
    <property type="term" value="C:membrane"/>
    <property type="evidence" value="ECO:0007669"/>
    <property type="project" value="UniProtKB-SubCell"/>
</dbReference>
<dbReference type="Proteomes" id="UP000757232">
    <property type="component" value="Unassembled WGS sequence"/>
</dbReference>
<accession>A0A9Q5HTE2</accession>
<feature type="domain" description="Cation efflux protein cytoplasmic" evidence="11">
    <location>
        <begin position="426"/>
        <end position="498"/>
    </location>
</feature>
<reference evidence="12" key="1">
    <citation type="submission" date="2016-06" db="EMBL/GenBank/DDBJ databases">
        <title>Draft Genome sequence of the fungus Inonotus baumii.</title>
        <authorList>
            <person name="Zhu H."/>
            <person name="Lin W."/>
        </authorList>
    </citation>
    <scope>NUCLEOTIDE SEQUENCE</scope>
    <source>
        <strain evidence="12">821</strain>
    </source>
</reference>
<comment type="subcellular location">
    <subcellularLocation>
        <location evidence="1">Membrane</location>
        <topology evidence="1">Multi-pass membrane protein</topology>
    </subcellularLocation>
</comment>
<dbReference type="GO" id="GO:0005385">
    <property type="term" value="F:zinc ion transmembrane transporter activity"/>
    <property type="evidence" value="ECO:0007669"/>
    <property type="project" value="TreeGrafter"/>
</dbReference>
<proteinExistence type="inferred from homology"/>
<dbReference type="PANTHER" id="PTHR45820:SF4">
    <property type="entry name" value="ZINC TRANSPORTER 63C, ISOFORM F"/>
    <property type="match status" value="1"/>
</dbReference>
<feature type="transmembrane region" description="Helical" evidence="9">
    <location>
        <begin position="397"/>
        <end position="422"/>
    </location>
</feature>
<dbReference type="GO" id="GO:0006882">
    <property type="term" value="P:intracellular zinc ion homeostasis"/>
    <property type="evidence" value="ECO:0007669"/>
    <property type="project" value="TreeGrafter"/>
</dbReference>
<dbReference type="Pfam" id="PF16916">
    <property type="entry name" value="ZT_dimer"/>
    <property type="match status" value="1"/>
</dbReference>
<gene>
    <name evidence="12" type="ORF">A7U60_g7296</name>
</gene>
<feature type="transmembrane region" description="Helical" evidence="9">
    <location>
        <begin position="138"/>
        <end position="160"/>
    </location>
</feature>
<evidence type="ECO:0000256" key="2">
    <source>
        <dbReference type="ARBA" id="ARBA00008873"/>
    </source>
</evidence>
<evidence type="ECO:0000256" key="4">
    <source>
        <dbReference type="ARBA" id="ARBA00022692"/>
    </source>
</evidence>
<feature type="transmembrane region" description="Helical" evidence="9">
    <location>
        <begin position="27"/>
        <end position="44"/>
    </location>
</feature>
<dbReference type="SUPFAM" id="SSF160240">
    <property type="entry name" value="Cation efflux protein cytoplasmic domain-like"/>
    <property type="match status" value="1"/>
</dbReference>
<feature type="compositionally biased region" description="Basic residues" evidence="8">
    <location>
        <begin position="201"/>
        <end position="212"/>
    </location>
</feature>
<evidence type="ECO:0000256" key="7">
    <source>
        <dbReference type="ARBA" id="ARBA00023136"/>
    </source>
</evidence>
<feature type="compositionally biased region" description="Polar residues" evidence="8">
    <location>
        <begin position="223"/>
        <end position="234"/>
    </location>
</feature>
<evidence type="ECO:0000313" key="13">
    <source>
        <dbReference type="Proteomes" id="UP000757232"/>
    </source>
</evidence>
<sequence length="541" mass="59475">MPNLTQSTDFRRGLHRHKQIFPSRHSSTIYLPILLVSSIMTWGLSRSARISLLLVIDFIFFLVELIVGYAVGSLALVADSFHMLKYGCLTLRYATISSSCEFASRRSRLLALISLKLTGQTIEEEDTKYSYGWHRAEILAALINGVFLLALCFSIFMEAIERFFSAPEISNPKLVVIVGSLGLASNFLGLFLFHDHDHSHDHKGHHHHKKTAAKPTHEREEQSGSAVSSGSVTPTGEDERGRSRERSDSLFGHPAVTRAYVVQQAQELQRARSPSAHRSSADGIPSSYKPERSNGFFGAENRDIESNTAGRDTSETTPLLGDHDIISAGQSATDLRVDQQISDSAEPRHTSGQAGSMNMRALVLHVMGDALGNIGVISTGLVIWLSNLSWKYYFDPIVSLVITCIIFSSALPLVKSASFILLQGVPSGISLKDVDEAIRDVDGVQDVHELHIWQLSESKVVASVHVLASRKHDFMQVATDIRKALHDRGIHSSTIQPEYHPWRQTQAVGASNGSCCLVMCPPNQNCNPSEHSCCPPPPPTV</sequence>
<keyword evidence="7 9" id="KW-0472">Membrane</keyword>
<keyword evidence="13" id="KW-1185">Reference proteome</keyword>
<feature type="compositionally biased region" description="Polar residues" evidence="8">
    <location>
        <begin position="306"/>
        <end position="317"/>
    </location>
</feature>
<evidence type="ECO:0000256" key="8">
    <source>
        <dbReference type="SAM" id="MobiDB-lite"/>
    </source>
</evidence>
<dbReference type="InterPro" id="IPR058533">
    <property type="entry name" value="Cation_efflux_TM"/>
</dbReference>
<comment type="caution">
    <text evidence="12">The sequence shown here is derived from an EMBL/GenBank/DDBJ whole genome shotgun (WGS) entry which is preliminary data.</text>
</comment>
<evidence type="ECO:0000256" key="6">
    <source>
        <dbReference type="ARBA" id="ARBA00022989"/>
    </source>
</evidence>
<feature type="compositionally biased region" description="Basic and acidic residues" evidence="8">
    <location>
        <begin position="237"/>
        <end position="248"/>
    </location>
</feature>
<dbReference type="InterPro" id="IPR027470">
    <property type="entry name" value="Cation_efflux_CTD"/>
</dbReference>
<dbReference type="InterPro" id="IPR027469">
    <property type="entry name" value="Cation_efflux_TMD_sf"/>
</dbReference>
<evidence type="ECO:0000256" key="3">
    <source>
        <dbReference type="ARBA" id="ARBA00022448"/>
    </source>
</evidence>
<evidence type="ECO:0000313" key="12">
    <source>
        <dbReference type="EMBL" id="OCB85646.1"/>
    </source>
</evidence>
<keyword evidence="6 9" id="KW-1133">Transmembrane helix</keyword>
<evidence type="ECO:0000256" key="5">
    <source>
        <dbReference type="ARBA" id="ARBA00022833"/>
    </source>
</evidence>
<keyword evidence="3" id="KW-0813">Transport</keyword>
<feature type="domain" description="Cation efflux protein transmembrane" evidence="10">
    <location>
        <begin position="110"/>
        <end position="422"/>
    </location>
</feature>
<name>A0A9Q5HTE2_SANBA</name>
<feature type="transmembrane region" description="Helical" evidence="9">
    <location>
        <begin position="50"/>
        <end position="77"/>
    </location>
</feature>
<dbReference type="PANTHER" id="PTHR45820">
    <property type="entry name" value="FI23527P1"/>
    <property type="match status" value="1"/>
</dbReference>
<feature type="transmembrane region" description="Helical" evidence="9">
    <location>
        <begin position="172"/>
        <end position="193"/>
    </location>
</feature>
<evidence type="ECO:0000256" key="9">
    <source>
        <dbReference type="SAM" id="Phobius"/>
    </source>
</evidence>
<comment type="similarity">
    <text evidence="2">Belongs to the cation diffusion facilitator (CDF) transporter (TC 2.A.4) family. SLC30A subfamily.</text>
</comment>
<dbReference type="InterPro" id="IPR036837">
    <property type="entry name" value="Cation_efflux_CTD_sf"/>
</dbReference>
<evidence type="ECO:0000259" key="10">
    <source>
        <dbReference type="Pfam" id="PF01545"/>
    </source>
</evidence>
<feature type="region of interest" description="Disordered" evidence="8">
    <location>
        <begin position="199"/>
        <end position="322"/>
    </location>
</feature>
<evidence type="ECO:0000256" key="1">
    <source>
        <dbReference type="ARBA" id="ARBA00004141"/>
    </source>
</evidence>
<protein>
    <submittedName>
        <fullName evidence="12">Cation efflux protein</fullName>
    </submittedName>
</protein>
<evidence type="ECO:0000259" key="11">
    <source>
        <dbReference type="Pfam" id="PF16916"/>
    </source>
</evidence>
<dbReference type="EMBL" id="LNZH02000208">
    <property type="protein sequence ID" value="OCB85646.1"/>
    <property type="molecule type" value="Genomic_DNA"/>
</dbReference>
<organism evidence="12 13">
    <name type="scientific">Sanghuangporus baumii</name>
    <name type="common">Phellinus baumii</name>
    <dbReference type="NCBI Taxonomy" id="108892"/>
    <lineage>
        <taxon>Eukaryota</taxon>
        <taxon>Fungi</taxon>
        <taxon>Dikarya</taxon>
        <taxon>Basidiomycota</taxon>
        <taxon>Agaricomycotina</taxon>
        <taxon>Agaricomycetes</taxon>
        <taxon>Hymenochaetales</taxon>
        <taxon>Hymenochaetaceae</taxon>
        <taxon>Sanghuangporus</taxon>
    </lineage>
</organism>
<keyword evidence="5" id="KW-0862">Zinc</keyword>
<dbReference type="SUPFAM" id="SSF161111">
    <property type="entry name" value="Cation efflux protein transmembrane domain-like"/>
    <property type="match status" value="1"/>
</dbReference>
<dbReference type="Gene3D" id="1.20.1510.10">
    <property type="entry name" value="Cation efflux protein transmembrane domain"/>
    <property type="match status" value="2"/>
</dbReference>